<protein>
    <submittedName>
        <fullName evidence="1">Uncharacterized protein</fullName>
    </submittedName>
</protein>
<proteinExistence type="predicted"/>
<dbReference type="Proteomes" id="UP000053105">
    <property type="component" value="Unassembled WGS sequence"/>
</dbReference>
<dbReference type="EMBL" id="KQ435719">
    <property type="protein sequence ID" value="KOX78920.1"/>
    <property type="molecule type" value="Genomic_DNA"/>
</dbReference>
<evidence type="ECO:0000313" key="1">
    <source>
        <dbReference type="EMBL" id="KOX78920.1"/>
    </source>
</evidence>
<reference evidence="1 2" key="1">
    <citation type="submission" date="2015-07" db="EMBL/GenBank/DDBJ databases">
        <title>The genome of Melipona quadrifasciata.</title>
        <authorList>
            <person name="Pan H."/>
            <person name="Kapheim K."/>
        </authorList>
    </citation>
    <scope>NUCLEOTIDE SEQUENCE [LARGE SCALE GENOMIC DNA]</scope>
    <source>
        <strain evidence="1">0111107301</strain>
        <tissue evidence="1">Whole body</tissue>
    </source>
</reference>
<dbReference type="AlphaFoldDB" id="A0A0M9A7N8"/>
<name>A0A0M9A7N8_9HYME</name>
<gene>
    <name evidence="1" type="ORF">WN51_08679</name>
</gene>
<sequence length="78" mass="9103">MQTKKSLIAKDYKTARLVPQKAMCLHEFVFHVSHEIVMFVIKRQTIIFYCSVQVVLQDCSVAKSFNGNKWIKFLPVIQ</sequence>
<accession>A0A0M9A7N8</accession>
<evidence type="ECO:0000313" key="2">
    <source>
        <dbReference type="Proteomes" id="UP000053105"/>
    </source>
</evidence>
<organism evidence="1 2">
    <name type="scientific">Melipona quadrifasciata</name>
    <dbReference type="NCBI Taxonomy" id="166423"/>
    <lineage>
        <taxon>Eukaryota</taxon>
        <taxon>Metazoa</taxon>
        <taxon>Ecdysozoa</taxon>
        <taxon>Arthropoda</taxon>
        <taxon>Hexapoda</taxon>
        <taxon>Insecta</taxon>
        <taxon>Pterygota</taxon>
        <taxon>Neoptera</taxon>
        <taxon>Endopterygota</taxon>
        <taxon>Hymenoptera</taxon>
        <taxon>Apocrita</taxon>
        <taxon>Aculeata</taxon>
        <taxon>Apoidea</taxon>
        <taxon>Anthophila</taxon>
        <taxon>Apidae</taxon>
        <taxon>Melipona</taxon>
    </lineage>
</organism>
<keyword evidence="2" id="KW-1185">Reference proteome</keyword>